<accession>A0A1A0WD04</accession>
<evidence type="ECO:0000313" key="2">
    <source>
        <dbReference type="Proteomes" id="UP000094008"/>
    </source>
</evidence>
<dbReference type="EMBL" id="LZSY01000031">
    <property type="protein sequence ID" value="OBB95855.1"/>
    <property type="molecule type" value="Genomic_DNA"/>
</dbReference>
<gene>
    <name evidence="1" type="ORF">A5779_17760</name>
</gene>
<sequence length="217" mass="24129">MDGFPLGEPMLYLRAIPDQKGRHISCSVENVYDQQLAVIAPASPIPAWPTSRTHAELRFVMTSPTGAPLLYLTRLGGPFGQWENQILQVNDGSGRDLGRLRPTAPVAQFSHVSGFTLGLEVNQYWLGATEVAQGPSLRSPQNPTPVFDQKGAPIAHIHRQGLKRGDWGRYRIIFSDYLLDCPRALPHPLPSLLVAAAFIQHLYEQLPQGTWQAMFPW</sequence>
<dbReference type="Proteomes" id="UP000094008">
    <property type="component" value="Unassembled WGS sequence"/>
</dbReference>
<proteinExistence type="predicted"/>
<reference evidence="2" key="1">
    <citation type="submission" date="2016-06" db="EMBL/GenBank/DDBJ databases">
        <authorList>
            <person name="Sutton G."/>
            <person name="Brinkac L."/>
            <person name="Sanka R."/>
            <person name="Adams M."/>
            <person name="Lau E."/>
            <person name="Mehaffy C."/>
            <person name="Tameris M."/>
            <person name="Hatherill M."/>
            <person name="Hanekom W."/>
            <person name="Mahomed H."/>
            <person name="Mcshane H."/>
        </authorList>
    </citation>
    <scope>NUCLEOTIDE SEQUENCE [LARGE SCALE GENOMIC DNA]</scope>
    <source>
        <strain evidence="2">852002-10433_SCH5171157</strain>
    </source>
</reference>
<name>A0A1A0WD04_MYCPR</name>
<dbReference type="AlphaFoldDB" id="A0A1A0WD04"/>
<protein>
    <submittedName>
        <fullName evidence="1">Uncharacterized protein</fullName>
    </submittedName>
</protein>
<evidence type="ECO:0000313" key="1">
    <source>
        <dbReference type="EMBL" id="OBB95855.1"/>
    </source>
</evidence>
<comment type="caution">
    <text evidence="1">The sequence shown here is derived from an EMBL/GenBank/DDBJ whole genome shotgun (WGS) entry which is preliminary data.</text>
</comment>
<organism evidence="1 2">
    <name type="scientific">Mycolicibacterium peregrinum</name>
    <name type="common">Mycobacterium peregrinum</name>
    <dbReference type="NCBI Taxonomy" id="43304"/>
    <lineage>
        <taxon>Bacteria</taxon>
        <taxon>Bacillati</taxon>
        <taxon>Actinomycetota</taxon>
        <taxon>Actinomycetes</taxon>
        <taxon>Mycobacteriales</taxon>
        <taxon>Mycobacteriaceae</taxon>
        <taxon>Mycolicibacterium</taxon>
    </lineage>
</organism>